<dbReference type="AlphaFoldDB" id="A0A4Z0M944"/>
<dbReference type="GO" id="GO:0016779">
    <property type="term" value="F:nucleotidyltransferase activity"/>
    <property type="evidence" value="ECO:0007669"/>
    <property type="project" value="UniProtKB-ARBA"/>
</dbReference>
<keyword evidence="1" id="KW-0460">Magnesium</keyword>
<dbReference type="CDD" id="cd04182">
    <property type="entry name" value="GT_2_like_f"/>
    <property type="match status" value="1"/>
</dbReference>
<dbReference type="RefSeq" id="WP_135440628.1">
    <property type="nucleotide sequence ID" value="NZ_SRLE01000001.1"/>
</dbReference>
<accession>A0A4Z0M944</accession>
<dbReference type="SUPFAM" id="SSF53448">
    <property type="entry name" value="Nucleotide-diphospho-sugar transferases"/>
    <property type="match status" value="1"/>
</dbReference>
<dbReference type="PANTHER" id="PTHR43777:SF1">
    <property type="entry name" value="MOLYBDENUM COFACTOR CYTIDYLYLTRANSFERASE"/>
    <property type="match status" value="1"/>
</dbReference>
<keyword evidence="4" id="KW-1185">Reference proteome</keyword>
<reference evidence="3 4" key="1">
    <citation type="submission" date="2019-04" db="EMBL/GenBank/DDBJ databases">
        <title>Taxonomy of novel Haliea sp. from mangrove soil of West Coast of India.</title>
        <authorList>
            <person name="Verma A."/>
            <person name="Kumar P."/>
            <person name="Krishnamurthi S."/>
        </authorList>
    </citation>
    <scope>NUCLEOTIDE SEQUENCE [LARGE SCALE GENOMIC DNA]</scope>
    <source>
        <strain evidence="3 4">SAOS-164</strain>
    </source>
</reference>
<dbReference type="OrthoDB" id="5298023at2"/>
<dbReference type="Proteomes" id="UP000298050">
    <property type="component" value="Unassembled WGS sequence"/>
</dbReference>
<evidence type="ECO:0000256" key="1">
    <source>
        <dbReference type="ARBA" id="ARBA00022842"/>
    </source>
</evidence>
<evidence type="ECO:0000313" key="3">
    <source>
        <dbReference type="EMBL" id="TGD76051.1"/>
    </source>
</evidence>
<dbReference type="InterPro" id="IPR025877">
    <property type="entry name" value="MobA-like_NTP_Trfase"/>
</dbReference>
<sequence length="187" mass="19849">MSERGILMLAAGFSRRFGADKRRATLADGRQLLVASAQNALASGLPLRVCLRPDDEALAEALTELGAQVVWCDNAARGMGATLAQGIATVDDWQAALVALGDMPDVHPDTFVRVAAATDAASICRPTWSGTPGHPVGFGRDWFASLRQLDGERGARELLRQHGAQVITLALPDPGILRDVDTPQDLV</sequence>
<dbReference type="Gene3D" id="3.90.550.10">
    <property type="entry name" value="Spore Coat Polysaccharide Biosynthesis Protein SpsA, Chain A"/>
    <property type="match status" value="1"/>
</dbReference>
<proteinExistence type="predicted"/>
<keyword evidence="3" id="KW-0808">Transferase</keyword>
<name>A0A4Z0M944_9GAMM</name>
<feature type="domain" description="MobA-like NTP transferase" evidence="2">
    <location>
        <begin position="7"/>
        <end position="164"/>
    </location>
</feature>
<dbReference type="PANTHER" id="PTHR43777">
    <property type="entry name" value="MOLYBDENUM COFACTOR CYTIDYLYLTRANSFERASE"/>
    <property type="match status" value="1"/>
</dbReference>
<protein>
    <submittedName>
        <fullName evidence="3">Nucleotidyltransferase family protein</fullName>
    </submittedName>
</protein>
<evidence type="ECO:0000313" key="4">
    <source>
        <dbReference type="Proteomes" id="UP000298050"/>
    </source>
</evidence>
<dbReference type="InterPro" id="IPR029044">
    <property type="entry name" value="Nucleotide-diphossugar_trans"/>
</dbReference>
<gene>
    <name evidence="3" type="ORF">E4634_00420</name>
</gene>
<dbReference type="Pfam" id="PF12804">
    <property type="entry name" value="NTP_transf_3"/>
    <property type="match status" value="1"/>
</dbReference>
<evidence type="ECO:0000259" key="2">
    <source>
        <dbReference type="Pfam" id="PF12804"/>
    </source>
</evidence>
<organism evidence="3 4">
    <name type="scientific">Mangrovimicrobium sediminis</name>
    <dbReference type="NCBI Taxonomy" id="2562682"/>
    <lineage>
        <taxon>Bacteria</taxon>
        <taxon>Pseudomonadati</taxon>
        <taxon>Pseudomonadota</taxon>
        <taxon>Gammaproteobacteria</taxon>
        <taxon>Cellvibrionales</taxon>
        <taxon>Halieaceae</taxon>
        <taxon>Mangrovimicrobium</taxon>
    </lineage>
</organism>
<comment type="caution">
    <text evidence="3">The sequence shown here is derived from an EMBL/GenBank/DDBJ whole genome shotgun (WGS) entry which is preliminary data.</text>
</comment>
<dbReference type="EMBL" id="SRLE01000001">
    <property type="protein sequence ID" value="TGD76051.1"/>
    <property type="molecule type" value="Genomic_DNA"/>
</dbReference>